<feature type="non-terminal residue" evidence="2">
    <location>
        <position position="1"/>
    </location>
</feature>
<accession>A0ABD0MQS2</accession>
<proteinExistence type="predicted"/>
<evidence type="ECO:0000256" key="1">
    <source>
        <dbReference type="SAM" id="MobiDB-lite"/>
    </source>
</evidence>
<reference evidence="2 3" key="1">
    <citation type="submission" date="2024-05" db="EMBL/GenBank/DDBJ databases">
        <title>Genome sequencing and assembly of Indian major carp, Cirrhinus mrigala (Hamilton, 1822).</title>
        <authorList>
            <person name="Mohindra V."/>
            <person name="Chowdhury L.M."/>
            <person name="Lal K."/>
            <person name="Jena J.K."/>
        </authorList>
    </citation>
    <scope>NUCLEOTIDE SEQUENCE [LARGE SCALE GENOMIC DNA]</scope>
    <source>
        <strain evidence="2">CM1030</strain>
        <tissue evidence="2">Blood</tissue>
    </source>
</reference>
<feature type="region of interest" description="Disordered" evidence="1">
    <location>
        <begin position="27"/>
        <end position="49"/>
    </location>
</feature>
<evidence type="ECO:0000313" key="3">
    <source>
        <dbReference type="Proteomes" id="UP001529510"/>
    </source>
</evidence>
<comment type="caution">
    <text evidence="2">The sequence shown here is derived from an EMBL/GenBank/DDBJ whole genome shotgun (WGS) entry which is preliminary data.</text>
</comment>
<evidence type="ECO:0000313" key="2">
    <source>
        <dbReference type="EMBL" id="KAL0151350.1"/>
    </source>
</evidence>
<sequence length="49" mass="5322">HKEQLSGGGHLSSLILKRLEQLNIPFEDGRGQSYDNGANMKGKNKGVQA</sequence>
<organism evidence="2 3">
    <name type="scientific">Cirrhinus mrigala</name>
    <name type="common">Mrigala</name>
    <dbReference type="NCBI Taxonomy" id="683832"/>
    <lineage>
        <taxon>Eukaryota</taxon>
        <taxon>Metazoa</taxon>
        <taxon>Chordata</taxon>
        <taxon>Craniata</taxon>
        <taxon>Vertebrata</taxon>
        <taxon>Euteleostomi</taxon>
        <taxon>Actinopterygii</taxon>
        <taxon>Neopterygii</taxon>
        <taxon>Teleostei</taxon>
        <taxon>Ostariophysi</taxon>
        <taxon>Cypriniformes</taxon>
        <taxon>Cyprinidae</taxon>
        <taxon>Labeoninae</taxon>
        <taxon>Labeonini</taxon>
        <taxon>Cirrhinus</taxon>
    </lineage>
</organism>
<keyword evidence="3" id="KW-1185">Reference proteome</keyword>
<protein>
    <submittedName>
        <fullName evidence="2">Uncharacterized protein</fullName>
    </submittedName>
</protein>
<dbReference type="Proteomes" id="UP001529510">
    <property type="component" value="Unassembled WGS sequence"/>
</dbReference>
<dbReference type="AlphaFoldDB" id="A0ABD0MQS2"/>
<feature type="non-terminal residue" evidence="2">
    <location>
        <position position="49"/>
    </location>
</feature>
<dbReference type="EMBL" id="JAMKFB020000248">
    <property type="protein sequence ID" value="KAL0151350.1"/>
    <property type="molecule type" value="Genomic_DNA"/>
</dbReference>
<gene>
    <name evidence="2" type="ORF">M9458_053344</name>
</gene>
<name>A0ABD0MQS2_CIRMR</name>